<organism evidence="2 3">
    <name type="scientific">Microthlaspi erraticum</name>
    <dbReference type="NCBI Taxonomy" id="1685480"/>
    <lineage>
        <taxon>Eukaryota</taxon>
        <taxon>Viridiplantae</taxon>
        <taxon>Streptophyta</taxon>
        <taxon>Embryophyta</taxon>
        <taxon>Tracheophyta</taxon>
        <taxon>Spermatophyta</taxon>
        <taxon>Magnoliopsida</taxon>
        <taxon>eudicotyledons</taxon>
        <taxon>Gunneridae</taxon>
        <taxon>Pentapetalae</taxon>
        <taxon>rosids</taxon>
        <taxon>malvids</taxon>
        <taxon>Brassicales</taxon>
        <taxon>Brassicaceae</taxon>
        <taxon>Coluteocarpeae</taxon>
        <taxon>Microthlaspi</taxon>
    </lineage>
</organism>
<proteinExistence type="predicted"/>
<dbReference type="InterPro" id="IPR057499">
    <property type="entry name" value="Kelch_FKB95"/>
</dbReference>
<evidence type="ECO:0000259" key="1">
    <source>
        <dbReference type="PROSITE" id="PS50181"/>
    </source>
</evidence>
<dbReference type="PROSITE" id="PS50181">
    <property type="entry name" value="FBOX"/>
    <property type="match status" value="1"/>
</dbReference>
<comment type="caution">
    <text evidence="2">The sequence shown here is derived from an EMBL/GenBank/DDBJ whole genome shotgun (WGS) entry which is preliminary data.</text>
</comment>
<gene>
    <name evidence="2" type="ORF">MERR_LOCUS45038</name>
</gene>
<dbReference type="Gene3D" id="1.20.1280.50">
    <property type="match status" value="1"/>
</dbReference>
<dbReference type="SUPFAM" id="SSF81383">
    <property type="entry name" value="F-box domain"/>
    <property type="match status" value="1"/>
</dbReference>
<sequence>MFSKVRAENEPSLEPPPSLDSLPDDIIYDVLARVPRCYYAAISLVCKSFRSMVASSKLYKQRSLLGCNDNVLYHYDVNETKLRAFVPNQRCWKVVKGLEELSSMTAGSWWSRTESYDGKLAIFFPKRHDYLKAKIQICCAYISVDRRRGGEIFGEVHWCALEVNLI</sequence>
<accession>A0A6D2KWY4</accession>
<dbReference type="AlphaFoldDB" id="A0A6D2KWY4"/>
<dbReference type="Pfam" id="PF00646">
    <property type="entry name" value="F-box"/>
    <property type="match status" value="1"/>
</dbReference>
<dbReference type="PANTHER" id="PTHR24414:SF184">
    <property type="entry name" value="GALACTOSE OXIDASE_KELCH REPEAT SUPERFAMILY PROTEIN"/>
    <property type="match status" value="1"/>
</dbReference>
<feature type="domain" description="F-box" evidence="1">
    <location>
        <begin position="16"/>
        <end position="62"/>
    </location>
</feature>
<dbReference type="EMBL" id="CACVBM020001706">
    <property type="protein sequence ID" value="CAA7057802.1"/>
    <property type="molecule type" value="Genomic_DNA"/>
</dbReference>
<name>A0A6D2KWY4_9BRAS</name>
<dbReference type="OrthoDB" id="45365at2759"/>
<dbReference type="Proteomes" id="UP000467841">
    <property type="component" value="Unassembled WGS sequence"/>
</dbReference>
<dbReference type="Pfam" id="PF25210">
    <property type="entry name" value="Kelch_FKB95"/>
    <property type="match status" value="1"/>
</dbReference>
<reference evidence="2" key="1">
    <citation type="submission" date="2020-01" db="EMBL/GenBank/DDBJ databases">
        <authorList>
            <person name="Mishra B."/>
        </authorList>
    </citation>
    <scope>NUCLEOTIDE SEQUENCE [LARGE SCALE GENOMIC DNA]</scope>
</reference>
<dbReference type="SMART" id="SM00256">
    <property type="entry name" value="FBOX"/>
    <property type="match status" value="1"/>
</dbReference>
<dbReference type="InterPro" id="IPR050354">
    <property type="entry name" value="F-box/kelch-repeat_ARATH"/>
</dbReference>
<dbReference type="CDD" id="cd22152">
    <property type="entry name" value="F-box_AtAFR-like"/>
    <property type="match status" value="1"/>
</dbReference>
<evidence type="ECO:0000313" key="2">
    <source>
        <dbReference type="EMBL" id="CAA7057802.1"/>
    </source>
</evidence>
<keyword evidence="3" id="KW-1185">Reference proteome</keyword>
<dbReference type="InterPro" id="IPR001810">
    <property type="entry name" value="F-box_dom"/>
</dbReference>
<protein>
    <recommendedName>
        <fullName evidence="1">F-box domain-containing protein</fullName>
    </recommendedName>
</protein>
<dbReference type="PANTHER" id="PTHR24414">
    <property type="entry name" value="F-BOX/KELCH-REPEAT PROTEIN SKIP4"/>
    <property type="match status" value="1"/>
</dbReference>
<evidence type="ECO:0000313" key="3">
    <source>
        <dbReference type="Proteomes" id="UP000467841"/>
    </source>
</evidence>
<dbReference type="InterPro" id="IPR036047">
    <property type="entry name" value="F-box-like_dom_sf"/>
</dbReference>